<sequence>MWRRCLELLLIAALLLGGAHSAAMALPVAMVEPVAAAVPPCHAMAAAVEAKAPQKPTPEATGCCGKLCAGGCAMLAVSAVAPAIRIPVAILFQAPRVEAVRAPPQVAVAGPERPPRRFV</sequence>
<gene>
    <name evidence="2" type="ORF">H3309_05445</name>
</gene>
<evidence type="ECO:0000313" key="2">
    <source>
        <dbReference type="EMBL" id="QMW23917.1"/>
    </source>
</evidence>
<feature type="signal peptide" evidence="1">
    <location>
        <begin position="1"/>
        <end position="25"/>
    </location>
</feature>
<reference evidence="2 3" key="1">
    <citation type="submission" date="2020-07" db="EMBL/GenBank/DDBJ databases">
        <title>Complete genome sequence for Sandaracinobacter sp. M6.</title>
        <authorList>
            <person name="Tang Y."/>
            <person name="Liu Q."/>
            <person name="Guo Z."/>
            <person name="Lei P."/>
            <person name="Huang B."/>
        </authorList>
    </citation>
    <scope>NUCLEOTIDE SEQUENCE [LARGE SCALE GENOMIC DNA]</scope>
    <source>
        <strain evidence="2 3">M6</strain>
    </source>
</reference>
<dbReference type="EMBL" id="CP059851">
    <property type="protein sequence ID" value="QMW23917.1"/>
    <property type="molecule type" value="Genomic_DNA"/>
</dbReference>
<dbReference type="RefSeq" id="WP_182297740.1">
    <property type="nucleotide sequence ID" value="NZ_CP059851.1"/>
</dbReference>
<name>A0A7G5IKM5_9SPHN</name>
<proteinExistence type="predicted"/>
<organism evidence="2 3">
    <name type="scientific">Sandaracinobacteroides saxicola</name>
    <dbReference type="NCBI Taxonomy" id="2759707"/>
    <lineage>
        <taxon>Bacteria</taxon>
        <taxon>Pseudomonadati</taxon>
        <taxon>Pseudomonadota</taxon>
        <taxon>Alphaproteobacteria</taxon>
        <taxon>Sphingomonadales</taxon>
        <taxon>Sphingosinicellaceae</taxon>
        <taxon>Sandaracinobacteroides</taxon>
    </lineage>
</organism>
<dbReference type="KEGG" id="sand:H3309_05445"/>
<evidence type="ECO:0000256" key="1">
    <source>
        <dbReference type="SAM" id="SignalP"/>
    </source>
</evidence>
<evidence type="ECO:0008006" key="4">
    <source>
        <dbReference type="Google" id="ProtNLM"/>
    </source>
</evidence>
<accession>A0A7G5IKM5</accession>
<dbReference type="AlphaFoldDB" id="A0A7G5IKM5"/>
<keyword evidence="3" id="KW-1185">Reference proteome</keyword>
<evidence type="ECO:0000313" key="3">
    <source>
        <dbReference type="Proteomes" id="UP000515292"/>
    </source>
</evidence>
<dbReference type="Proteomes" id="UP000515292">
    <property type="component" value="Chromosome"/>
</dbReference>
<feature type="chain" id="PRO_5028943718" description="CopL family metal-binding regulatory protein" evidence="1">
    <location>
        <begin position="26"/>
        <end position="119"/>
    </location>
</feature>
<keyword evidence="1" id="KW-0732">Signal</keyword>
<protein>
    <recommendedName>
        <fullName evidence="4">CopL family metal-binding regulatory protein</fullName>
    </recommendedName>
</protein>